<dbReference type="SUPFAM" id="SSF52540">
    <property type="entry name" value="P-loop containing nucleoside triphosphate hydrolases"/>
    <property type="match status" value="1"/>
</dbReference>
<feature type="compositionally biased region" description="Polar residues" evidence="5">
    <location>
        <begin position="1"/>
        <end position="28"/>
    </location>
</feature>
<evidence type="ECO:0000259" key="6">
    <source>
        <dbReference type="SMART" id="SM00382"/>
    </source>
</evidence>
<evidence type="ECO:0000313" key="8">
    <source>
        <dbReference type="Proteomes" id="UP001370490"/>
    </source>
</evidence>
<keyword evidence="2" id="KW-0547">Nucleotide-binding</keyword>
<dbReference type="Pfam" id="PF00004">
    <property type="entry name" value="AAA"/>
    <property type="match status" value="1"/>
</dbReference>
<dbReference type="EMBL" id="JBAMMX010000020">
    <property type="protein sequence ID" value="KAK6920974.1"/>
    <property type="molecule type" value="Genomic_DNA"/>
</dbReference>
<reference evidence="7 8" key="1">
    <citation type="submission" date="2023-12" db="EMBL/GenBank/DDBJ databases">
        <title>A high-quality genome assembly for Dillenia turbinata (Dilleniales).</title>
        <authorList>
            <person name="Chanderbali A."/>
        </authorList>
    </citation>
    <scope>NUCLEOTIDE SEQUENCE [LARGE SCALE GENOMIC DNA]</scope>
    <source>
        <strain evidence="7">LSX21</strain>
        <tissue evidence="7">Leaf</tissue>
    </source>
</reference>
<protein>
    <submittedName>
        <fullName evidence="7">ATPase, AAA-type, core</fullName>
    </submittedName>
</protein>
<dbReference type="PANTHER" id="PTHR11638:SF18">
    <property type="entry name" value="HEAT SHOCK PROTEIN 104"/>
    <property type="match status" value="1"/>
</dbReference>
<comment type="caution">
    <text evidence="7">The sequence shown here is derived from an EMBL/GenBank/DDBJ whole genome shotgun (WGS) entry which is preliminary data.</text>
</comment>
<dbReference type="InterPro" id="IPR003959">
    <property type="entry name" value="ATPase_AAA_core"/>
</dbReference>
<dbReference type="CDD" id="cd00009">
    <property type="entry name" value="AAA"/>
    <property type="match status" value="1"/>
</dbReference>
<organism evidence="7 8">
    <name type="scientific">Dillenia turbinata</name>
    <dbReference type="NCBI Taxonomy" id="194707"/>
    <lineage>
        <taxon>Eukaryota</taxon>
        <taxon>Viridiplantae</taxon>
        <taxon>Streptophyta</taxon>
        <taxon>Embryophyta</taxon>
        <taxon>Tracheophyta</taxon>
        <taxon>Spermatophyta</taxon>
        <taxon>Magnoliopsida</taxon>
        <taxon>eudicotyledons</taxon>
        <taxon>Gunneridae</taxon>
        <taxon>Pentapetalae</taxon>
        <taxon>Dilleniales</taxon>
        <taxon>Dilleniaceae</taxon>
        <taxon>Dillenia</taxon>
    </lineage>
</organism>
<feature type="compositionally biased region" description="Low complexity" evidence="5">
    <location>
        <begin position="34"/>
        <end position="53"/>
    </location>
</feature>
<feature type="region of interest" description="Disordered" evidence="5">
    <location>
        <begin position="1"/>
        <end position="69"/>
    </location>
</feature>
<dbReference type="SMART" id="SM00382">
    <property type="entry name" value="AAA"/>
    <property type="match status" value="1"/>
</dbReference>
<dbReference type="Gene3D" id="3.40.50.300">
    <property type="entry name" value="P-loop containing nucleotide triphosphate hydrolases"/>
    <property type="match status" value="2"/>
</dbReference>
<evidence type="ECO:0000256" key="3">
    <source>
        <dbReference type="ARBA" id="ARBA00022840"/>
    </source>
</evidence>
<dbReference type="AlphaFoldDB" id="A0AAN8UXE9"/>
<evidence type="ECO:0000256" key="2">
    <source>
        <dbReference type="ARBA" id="ARBA00022741"/>
    </source>
</evidence>
<dbReference type="InterPro" id="IPR003593">
    <property type="entry name" value="AAA+_ATPase"/>
</dbReference>
<proteinExistence type="predicted"/>
<dbReference type="Proteomes" id="UP001370490">
    <property type="component" value="Unassembled WGS sequence"/>
</dbReference>
<feature type="domain" description="AAA+ ATPase" evidence="6">
    <location>
        <begin position="132"/>
        <end position="276"/>
    </location>
</feature>
<evidence type="ECO:0000256" key="1">
    <source>
        <dbReference type="ARBA" id="ARBA00022737"/>
    </source>
</evidence>
<sequence length="588" mass="66607">MRASTGSRGSSQDLIPQRNRFQTQTPSSEEYRLSPNPSTNSSSTPESRSSNGRSGRDINDLVEDSATETSYTTSGLKRFMGLGKGSKKNKYEALKKYSCDLIFMAGHGERPRPVIGRDAEIERLIMILSSKNKKTPILIGDAGVGKTTIVEGLARRMALKENIPSNLLNVIRLAKLDIIKLLDERYVVGSPAGEVEARLKAILSDIEGFGEGKVIVFIDEIHHVLSGGGGAAELVKSMISKGRISCIGATTVEMYRKYIESDSALEKRVQAVPIAEPSLEEVVCVLRGLKEAFESSHGVPVHIEALLVAAHLSHKYVNERRMPQKAIDLVDEACASVREQLDSQPQEIRQLEQKIMELEVSRLGLERENDKASKVRLFEVRKELEELKNKLKRLMVRYSIVKEKIGEMKILKQRREELMLALQEAKTNMEELARTTNLHDRGIRRLEIAIASKEQDLREKLMLPTSIEPEVIVRILKEGIDDLEIKMQQLKEEEASFKSNLSQQIKLREIDHGVQSAMDIMQRKWSEKMPKGEPETIVPQEIEAFRRNGTYWTYLGQRANKDFKKPIIANILKVYFKRLQLQMRYAEE</sequence>
<dbReference type="GO" id="GO:0005737">
    <property type="term" value="C:cytoplasm"/>
    <property type="evidence" value="ECO:0007669"/>
    <property type="project" value="TreeGrafter"/>
</dbReference>
<evidence type="ECO:0000256" key="5">
    <source>
        <dbReference type="SAM" id="MobiDB-lite"/>
    </source>
</evidence>
<dbReference type="GO" id="GO:0034605">
    <property type="term" value="P:cellular response to heat"/>
    <property type="evidence" value="ECO:0007669"/>
    <property type="project" value="TreeGrafter"/>
</dbReference>
<gene>
    <name evidence="7" type="ORF">RJ641_014652</name>
</gene>
<evidence type="ECO:0000313" key="7">
    <source>
        <dbReference type="EMBL" id="KAK6920974.1"/>
    </source>
</evidence>
<keyword evidence="4" id="KW-0175">Coiled coil</keyword>
<feature type="coiled-coil region" evidence="4">
    <location>
        <begin position="334"/>
        <end position="435"/>
    </location>
</feature>
<dbReference type="InterPro" id="IPR050130">
    <property type="entry name" value="ClpA_ClpB"/>
</dbReference>
<dbReference type="Pfam" id="PF17871">
    <property type="entry name" value="AAA_lid_9"/>
    <property type="match status" value="1"/>
</dbReference>
<dbReference type="InterPro" id="IPR041546">
    <property type="entry name" value="ClpA/ClpB_AAA_lid"/>
</dbReference>
<accession>A0AAN8UXE9</accession>
<feature type="coiled-coil region" evidence="4">
    <location>
        <begin position="473"/>
        <end position="500"/>
    </location>
</feature>
<keyword evidence="1" id="KW-0677">Repeat</keyword>
<keyword evidence="3" id="KW-0067">ATP-binding</keyword>
<dbReference type="GO" id="GO:0005524">
    <property type="term" value="F:ATP binding"/>
    <property type="evidence" value="ECO:0007669"/>
    <property type="project" value="UniProtKB-KW"/>
</dbReference>
<dbReference type="InterPro" id="IPR027417">
    <property type="entry name" value="P-loop_NTPase"/>
</dbReference>
<keyword evidence="8" id="KW-1185">Reference proteome</keyword>
<evidence type="ECO:0000256" key="4">
    <source>
        <dbReference type="SAM" id="Coils"/>
    </source>
</evidence>
<name>A0AAN8UXE9_9MAGN</name>
<dbReference type="GO" id="GO:0016887">
    <property type="term" value="F:ATP hydrolysis activity"/>
    <property type="evidence" value="ECO:0007669"/>
    <property type="project" value="InterPro"/>
</dbReference>
<dbReference type="PANTHER" id="PTHR11638">
    <property type="entry name" value="ATP-DEPENDENT CLP PROTEASE"/>
    <property type="match status" value="1"/>
</dbReference>